<dbReference type="RefSeq" id="WP_280756799.1">
    <property type="nucleotide sequence ID" value="NZ_JARXYA010000006.1"/>
</dbReference>
<dbReference type="Proteomes" id="UP001161160">
    <property type="component" value="Unassembled WGS sequence"/>
</dbReference>
<organism evidence="1 2">
    <name type="scientific">Polynucleobacter sphagniphilus</name>
    <dbReference type="NCBI Taxonomy" id="1743169"/>
    <lineage>
        <taxon>Bacteria</taxon>
        <taxon>Pseudomonadati</taxon>
        <taxon>Pseudomonadota</taxon>
        <taxon>Betaproteobacteria</taxon>
        <taxon>Burkholderiales</taxon>
        <taxon>Burkholderiaceae</taxon>
        <taxon>Polynucleobacter</taxon>
    </lineage>
</organism>
<dbReference type="EMBL" id="JARXYA010000006">
    <property type="protein sequence ID" value="MDH6504211.1"/>
    <property type="molecule type" value="Genomic_DNA"/>
</dbReference>
<name>A0AA43M8M6_9BURK</name>
<proteinExistence type="predicted"/>
<accession>A0AA43M8M6</accession>
<comment type="caution">
    <text evidence="1">The sequence shown here is derived from an EMBL/GenBank/DDBJ whole genome shotgun (WGS) entry which is preliminary data.</text>
</comment>
<gene>
    <name evidence="1" type="ORF">M2127_001516</name>
</gene>
<protein>
    <submittedName>
        <fullName evidence="1">Uncharacterized protein</fullName>
    </submittedName>
</protein>
<reference evidence="1" key="1">
    <citation type="submission" date="2023-04" db="EMBL/GenBank/DDBJ databases">
        <title>Genome Encyclopedia of Bacteria and Archaea VI: Functional Genomics of Type Strains.</title>
        <authorList>
            <person name="Whitman W."/>
        </authorList>
    </citation>
    <scope>NUCLEOTIDE SEQUENCE</scope>
    <source>
        <strain evidence="1">Enz.4-51</strain>
    </source>
</reference>
<evidence type="ECO:0000313" key="1">
    <source>
        <dbReference type="EMBL" id="MDH6504211.1"/>
    </source>
</evidence>
<sequence>MQYAVLFDLRAIKCSSSIDDSQYIHQLTYNALRDLPFRELSEAEYASLRLIKAALASVIAQRTVPKQKMLAALGKELFLEYVQSYDMDISHVESDWFSSDSMPSILYDYMQYVKDGDKYTRLANLFRRSTKCDANGTTAFQRMETKAESCYEEAVMLLTNAIDTNPLRNPMPDVQQSHEIQRWLDRDVNCELGFEPDACITSVPRIRGVKSKFAQVSAAPVIGQRLRQYWRQREALVRTALVLLYSTEQIDAATEQGLEITSELFEERLAKLKLQRKNQ</sequence>
<dbReference type="AlphaFoldDB" id="A0AA43M8M6"/>
<evidence type="ECO:0000313" key="2">
    <source>
        <dbReference type="Proteomes" id="UP001161160"/>
    </source>
</evidence>
<keyword evidence="2" id="KW-1185">Reference proteome</keyword>